<organism evidence="2 3">
    <name type="scientific">Chitinophaga flava</name>
    <dbReference type="NCBI Taxonomy" id="2259036"/>
    <lineage>
        <taxon>Bacteria</taxon>
        <taxon>Pseudomonadati</taxon>
        <taxon>Bacteroidota</taxon>
        <taxon>Chitinophagia</taxon>
        <taxon>Chitinophagales</taxon>
        <taxon>Chitinophagaceae</taxon>
        <taxon>Chitinophaga</taxon>
    </lineage>
</organism>
<dbReference type="Proteomes" id="UP000253410">
    <property type="component" value="Unassembled WGS sequence"/>
</dbReference>
<evidence type="ECO:0000256" key="1">
    <source>
        <dbReference type="SAM" id="MobiDB-lite"/>
    </source>
</evidence>
<proteinExistence type="predicted"/>
<accession>A0A365XQL7</accession>
<feature type="region of interest" description="Disordered" evidence="1">
    <location>
        <begin position="316"/>
        <end position="338"/>
    </location>
</feature>
<gene>
    <name evidence="2" type="ORF">DF182_18995</name>
</gene>
<dbReference type="SUPFAM" id="SSF48452">
    <property type="entry name" value="TPR-like"/>
    <property type="match status" value="1"/>
</dbReference>
<dbReference type="PROSITE" id="PS51257">
    <property type="entry name" value="PROKAR_LIPOPROTEIN"/>
    <property type="match status" value="1"/>
</dbReference>
<evidence type="ECO:0000313" key="3">
    <source>
        <dbReference type="Proteomes" id="UP000253410"/>
    </source>
</evidence>
<dbReference type="InterPro" id="IPR041662">
    <property type="entry name" value="SusD-like_2"/>
</dbReference>
<dbReference type="Pfam" id="PF12771">
    <property type="entry name" value="SusD-like_2"/>
    <property type="match status" value="1"/>
</dbReference>
<reference evidence="2 3" key="1">
    <citation type="submission" date="2018-05" db="EMBL/GenBank/DDBJ databases">
        <title>Chitinophaga sp. K3CV102501T nov., isolated from isolated from a monsoon evergreen broad-leaved forest soil.</title>
        <authorList>
            <person name="Lv Y."/>
        </authorList>
    </citation>
    <scope>NUCLEOTIDE SEQUENCE [LARGE SCALE GENOMIC DNA]</scope>
    <source>
        <strain evidence="2 3">GDMCC 1.1325</strain>
    </source>
</reference>
<evidence type="ECO:0000313" key="2">
    <source>
        <dbReference type="EMBL" id="RBL88657.1"/>
    </source>
</evidence>
<dbReference type="EMBL" id="QFFJ01000002">
    <property type="protein sequence ID" value="RBL88657.1"/>
    <property type="molecule type" value="Genomic_DNA"/>
</dbReference>
<dbReference type="AlphaFoldDB" id="A0A365XQL7"/>
<dbReference type="Gene3D" id="1.25.40.390">
    <property type="match status" value="1"/>
</dbReference>
<comment type="caution">
    <text evidence="2">The sequence shown here is derived from an EMBL/GenBank/DDBJ whole genome shotgun (WGS) entry which is preliminary data.</text>
</comment>
<dbReference type="OrthoDB" id="9766256at2"/>
<keyword evidence="2" id="KW-0449">Lipoprotein</keyword>
<sequence length="531" mass="57917">MSNSKFLLTMIKSLHKFGIVVVLIGLLASCTKNFDRINTDPTAAPIVSPGILLTRGLLYVSGGEFEAWRANLIYCAPMVQHIASLSLTYVGDKYLYNDGYTGAAFNSFYPNGVKILTTLIDQTKNDPTQVNVNAMARIAKVIMLQRLTDLYGYVPYLAAGRGFLDQNFTPAYDPQDVIYAGLASELQAAAAQLDPSKSTPGNADISGYGGSPAQWKKLAYSLLLRVGLRLSKKADPSQGKTWVQQAVAGGVFTTNTDAFFIQHASGDYDNPNSHVIGVYPGSRGETGKDIMDIKLSKFFVDLLKGKSDPRLQIISELPKADSTPGGSDDPALQKGLPNGFDNTSDPVFGIGTTGDANLAHYSQPKQVIAQPNSPNIFITFSEVQLMLAEAAARGWIAGDPVQFFTTGVKSGIWQWTLYSPSIVYNDAAATTYATAQAAALSGPLNSQLEAINTQYYITTFLNDYETYANWRRSGFPVLTPVNYKNNETNGQIPRRLRYPRNEYDVNRNNVNAANAAQGPDLFTTPIWWDKP</sequence>
<keyword evidence="3" id="KW-1185">Reference proteome</keyword>
<name>A0A365XQL7_9BACT</name>
<protein>
    <submittedName>
        <fullName evidence="2">SusD/RagB family nutrient-binding outer membrane lipoprotein</fullName>
    </submittedName>
</protein>
<dbReference type="InterPro" id="IPR011990">
    <property type="entry name" value="TPR-like_helical_dom_sf"/>
</dbReference>